<gene>
    <name evidence="3" type="ORF">SAMN06295900_11635</name>
</gene>
<keyword evidence="4" id="KW-1185">Reference proteome</keyword>
<dbReference type="InterPro" id="IPR036518">
    <property type="entry name" value="CobE/GbiG_C_sf"/>
</dbReference>
<organism evidence="3 4">
    <name type="scientific">Trinickia caryophylli</name>
    <name type="common">Paraburkholderia caryophylli</name>
    <dbReference type="NCBI Taxonomy" id="28094"/>
    <lineage>
        <taxon>Bacteria</taxon>
        <taxon>Pseudomonadati</taxon>
        <taxon>Pseudomonadota</taxon>
        <taxon>Betaproteobacteria</taxon>
        <taxon>Burkholderiales</taxon>
        <taxon>Burkholderiaceae</taxon>
        <taxon>Trinickia</taxon>
    </lineage>
</organism>
<evidence type="ECO:0000259" key="2">
    <source>
        <dbReference type="Pfam" id="PF01890"/>
    </source>
</evidence>
<dbReference type="PANTHER" id="PTHR37477">
    <property type="entry name" value="COBALT-PRECORRIN-5A HYDROLASE"/>
    <property type="match status" value="1"/>
</dbReference>
<dbReference type="Gene3D" id="3.30.420.180">
    <property type="entry name" value="CobE/GbiG C-terminal domain"/>
    <property type="match status" value="1"/>
</dbReference>
<dbReference type="RefSeq" id="WP_085229792.1">
    <property type="nucleotide sequence ID" value="NZ_BSQD01000014.1"/>
</dbReference>
<dbReference type="SUPFAM" id="SSF159664">
    <property type="entry name" value="CobE/GbiG C-terminal domain-like"/>
    <property type="match status" value="1"/>
</dbReference>
<dbReference type="GO" id="GO:0016787">
    <property type="term" value="F:hydrolase activity"/>
    <property type="evidence" value="ECO:0007669"/>
    <property type="project" value="UniProtKB-KW"/>
</dbReference>
<evidence type="ECO:0000313" key="4">
    <source>
        <dbReference type="Proteomes" id="UP000192911"/>
    </source>
</evidence>
<dbReference type="InterPro" id="IPR002750">
    <property type="entry name" value="CobE/GbiG_C"/>
</dbReference>
<dbReference type="OrthoDB" id="9781023at2"/>
<feature type="compositionally biased region" description="Polar residues" evidence="1">
    <location>
        <begin position="1"/>
        <end position="12"/>
    </location>
</feature>
<dbReference type="GO" id="GO:0009236">
    <property type="term" value="P:cobalamin biosynthetic process"/>
    <property type="evidence" value="ECO:0007669"/>
    <property type="project" value="InterPro"/>
</dbReference>
<evidence type="ECO:0000313" key="3">
    <source>
        <dbReference type="EMBL" id="SMF70180.1"/>
    </source>
</evidence>
<dbReference type="STRING" id="28094.SAMN06295900_11635"/>
<feature type="region of interest" description="Disordered" evidence="1">
    <location>
        <begin position="1"/>
        <end position="20"/>
    </location>
</feature>
<name>A0A1X7GIC8_TRICW</name>
<feature type="domain" description="CobE/GbiG C-terminal" evidence="2">
    <location>
        <begin position="26"/>
        <end position="144"/>
    </location>
</feature>
<protein>
    <submittedName>
        <fullName evidence="3">Cobalt-precorrin 5A hydrolase</fullName>
    </submittedName>
</protein>
<accession>A0A1X7GIC8</accession>
<dbReference type="GeneID" id="95552021"/>
<dbReference type="Pfam" id="PF01890">
    <property type="entry name" value="CbiG_C"/>
    <property type="match status" value="1"/>
</dbReference>
<dbReference type="AlphaFoldDB" id="A0A1X7GIC8"/>
<evidence type="ECO:0000256" key="1">
    <source>
        <dbReference type="SAM" id="MobiDB-lite"/>
    </source>
</evidence>
<keyword evidence="3" id="KW-0378">Hydrolase</keyword>
<dbReference type="EMBL" id="FXAH01000016">
    <property type="protein sequence ID" value="SMF70180.1"/>
    <property type="molecule type" value="Genomic_DNA"/>
</dbReference>
<sequence length="166" mass="16719">MTTGQPPATALSSDEPASPEPHARFAVGIGCRRGASLAQIEAAVLAALAARTIRAVRCVATLDAKAGEPGLLAFCARYRLPLVTFEANAVSACADAYGLPAGSAAAQLHVGATAVCEPCALLAAPGGTLVVRKQARAGVTVAVAAWPVARAIDSPIQPTNFKDFSA</sequence>
<dbReference type="InterPro" id="IPR052553">
    <property type="entry name" value="CbiG_hydrolase"/>
</dbReference>
<reference evidence="4" key="1">
    <citation type="submission" date="2017-04" db="EMBL/GenBank/DDBJ databases">
        <authorList>
            <person name="Varghese N."/>
            <person name="Submissions S."/>
        </authorList>
    </citation>
    <scope>NUCLEOTIDE SEQUENCE [LARGE SCALE GENOMIC DNA]</scope>
    <source>
        <strain evidence="4">Ballard 720</strain>
    </source>
</reference>
<dbReference type="Proteomes" id="UP000192911">
    <property type="component" value="Unassembled WGS sequence"/>
</dbReference>
<dbReference type="PANTHER" id="PTHR37477:SF1">
    <property type="entry name" value="COBALT-PRECORRIN-5A HYDROLASE"/>
    <property type="match status" value="1"/>
</dbReference>
<proteinExistence type="predicted"/>